<keyword evidence="2" id="KW-1185">Reference proteome</keyword>
<reference evidence="1" key="1">
    <citation type="submission" date="2021-01" db="EMBL/GenBank/DDBJ databases">
        <authorList>
            <consortium name="Genoscope - CEA"/>
            <person name="William W."/>
        </authorList>
    </citation>
    <scope>NUCLEOTIDE SEQUENCE</scope>
</reference>
<accession>A0A8S1JXZ6</accession>
<name>A0A8S1JXZ6_9CILI</name>
<dbReference type="Proteomes" id="UP000692954">
    <property type="component" value="Unassembled WGS sequence"/>
</dbReference>
<protein>
    <submittedName>
        <fullName evidence="1">Uncharacterized protein</fullName>
    </submittedName>
</protein>
<evidence type="ECO:0000313" key="2">
    <source>
        <dbReference type="Proteomes" id="UP000692954"/>
    </source>
</evidence>
<comment type="caution">
    <text evidence="1">The sequence shown here is derived from an EMBL/GenBank/DDBJ whole genome shotgun (WGS) entry which is preliminary data.</text>
</comment>
<dbReference type="EMBL" id="CAJJDN010000002">
    <property type="protein sequence ID" value="CAD8047612.1"/>
    <property type="molecule type" value="Genomic_DNA"/>
</dbReference>
<organism evidence="1 2">
    <name type="scientific">Paramecium sonneborni</name>
    <dbReference type="NCBI Taxonomy" id="65129"/>
    <lineage>
        <taxon>Eukaryota</taxon>
        <taxon>Sar</taxon>
        <taxon>Alveolata</taxon>
        <taxon>Ciliophora</taxon>
        <taxon>Intramacronucleata</taxon>
        <taxon>Oligohymenophorea</taxon>
        <taxon>Peniculida</taxon>
        <taxon>Parameciidae</taxon>
        <taxon>Paramecium</taxon>
    </lineage>
</organism>
<sequence>MLNQIGLTQQLNNEKKEYMTQIAVIEAQDFAAKYSFESDTYRCLLDDQRGNRKKIAVVGKPIQTKLKVKIKGKSTQWSNNQLVYLCNSKQKNIIISVMKNQQNYNIELERLFLLIFLYRMIKQSEEFVQQRLVQVRFLNLLQKRIVLILLIYKDKEKFCHLDAFTLRIPKNHQQLNNCKRNFNQILIIKRSFNQFLRVNSKCFLRFYRQQNFQHYQYKNYLKNIKLDQFFLKHPHFILLQKLLISILTMLWIGCQQTKDWKLVKIDSFIEKAD</sequence>
<dbReference type="AlphaFoldDB" id="A0A8S1JXZ6"/>
<gene>
    <name evidence="1" type="ORF">PSON_ATCC_30995.1.T0020515</name>
</gene>
<evidence type="ECO:0000313" key="1">
    <source>
        <dbReference type="EMBL" id="CAD8047612.1"/>
    </source>
</evidence>
<proteinExistence type="predicted"/>